<dbReference type="InterPro" id="IPR052346">
    <property type="entry name" value="O-mannosyl-transferase_TMTC"/>
</dbReference>
<feature type="transmembrane region" description="Helical" evidence="4">
    <location>
        <begin position="491"/>
        <end position="511"/>
    </location>
</feature>
<keyword evidence="2" id="KW-0802">TPR repeat</keyword>
<dbReference type="GO" id="GO:0000030">
    <property type="term" value="F:mannosyltransferase activity"/>
    <property type="evidence" value="ECO:0007669"/>
    <property type="project" value="TreeGrafter"/>
</dbReference>
<evidence type="ECO:0000313" key="7">
    <source>
        <dbReference type="Proteomes" id="UP000095751"/>
    </source>
</evidence>
<evidence type="ECO:0000259" key="5">
    <source>
        <dbReference type="Pfam" id="PF08409"/>
    </source>
</evidence>
<dbReference type="GO" id="GO:0005783">
    <property type="term" value="C:endoplasmic reticulum"/>
    <property type="evidence" value="ECO:0007669"/>
    <property type="project" value="TreeGrafter"/>
</dbReference>
<dbReference type="AlphaFoldDB" id="A0A1E7EWG5"/>
<evidence type="ECO:0000256" key="1">
    <source>
        <dbReference type="ARBA" id="ARBA00022737"/>
    </source>
</evidence>
<keyword evidence="4" id="KW-1133">Transmembrane helix</keyword>
<evidence type="ECO:0000313" key="6">
    <source>
        <dbReference type="EMBL" id="OEU10135.1"/>
    </source>
</evidence>
<keyword evidence="1" id="KW-0677">Repeat</keyword>
<dbReference type="EMBL" id="KV784373">
    <property type="protein sequence ID" value="OEU10135.1"/>
    <property type="molecule type" value="Genomic_DNA"/>
</dbReference>
<dbReference type="InParanoid" id="A0A1E7EWG5"/>
<dbReference type="PANTHER" id="PTHR44227:SF3">
    <property type="entry name" value="PROTEIN O-MANNOSYL-TRANSFERASE TMTC4"/>
    <property type="match status" value="1"/>
</dbReference>
<dbReference type="KEGG" id="fcy:FRACYDRAFT_247746"/>
<accession>A0A1E7EWG5</accession>
<gene>
    <name evidence="6" type="ORF">FRACYDRAFT_247746</name>
</gene>
<proteinExistence type="predicted"/>
<reference evidence="6 7" key="1">
    <citation type="submission" date="2016-09" db="EMBL/GenBank/DDBJ databases">
        <title>Extensive genetic diversity and differential bi-allelic expression allows diatom success in the polar Southern Ocean.</title>
        <authorList>
            <consortium name="DOE Joint Genome Institute"/>
            <person name="Mock T."/>
            <person name="Otillar R.P."/>
            <person name="Strauss J."/>
            <person name="Dupont C."/>
            <person name="Frickenhaus S."/>
            <person name="Maumus F."/>
            <person name="Mcmullan M."/>
            <person name="Sanges R."/>
            <person name="Schmutz J."/>
            <person name="Toseland A."/>
            <person name="Valas R."/>
            <person name="Veluchamy A."/>
            <person name="Ward B.J."/>
            <person name="Allen A."/>
            <person name="Barry K."/>
            <person name="Falciatore A."/>
            <person name="Ferrante M."/>
            <person name="Fortunato A.E."/>
            <person name="Gloeckner G."/>
            <person name="Gruber A."/>
            <person name="Hipkin R."/>
            <person name="Janech M."/>
            <person name="Kroth P."/>
            <person name="Leese F."/>
            <person name="Lindquist E."/>
            <person name="Lyon B.R."/>
            <person name="Martin J."/>
            <person name="Mayer C."/>
            <person name="Parker M."/>
            <person name="Quesneville H."/>
            <person name="Raymond J."/>
            <person name="Uhlig C."/>
            <person name="Valentin K.U."/>
            <person name="Worden A.Z."/>
            <person name="Armbrust E.V."/>
            <person name="Bowler C."/>
            <person name="Green B."/>
            <person name="Moulton V."/>
            <person name="Van Oosterhout C."/>
            <person name="Grigoriev I."/>
        </authorList>
    </citation>
    <scope>NUCLEOTIDE SEQUENCE [LARGE SCALE GENOMIC DNA]</scope>
    <source>
        <strain evidence="6 7">CCMP1102</strain>
    </source>
</reference>
<feature type="transmembrane region" description="Helical" evidence="4">
    <location>
        <begin position="554"/>
        <end position="571"/>
    </location>
</feature>
<dbReference type="PANTHER" id="PTHR44227">
    <property type="match status" value="1"/>
</dbReference>
<name>A0A1E7EWG5_9STRA</name>
<dbReference type="GO" id="GO:0035269">
    <property type="term" value="P:protein O-linked glycosylation via mannose"/>
    <property type="evidence" value="ECO:0007669"/>
    <property type="project" value="TreeGrafter"/>
</dbReference>
<dbReference type="OrthoDB" id="66906at2759"/>
<evidence type="ECO:0000256" key="3">
    <source>
        <dbReference type="ARBA" id="ARBA00023136"/>
    </source>
</evidence>
<keyword evidence="4" id="KW-0812">Transmembrane</keyword>
<dbReference type="Pfam" id="PF08409">
    <property type="entry name" value="TMTC_DUF1736"/>
    <property type="match status" value="1"/>
</dbReference>
<dbReference type="Proteomes" id="UP000095751">
    <property type="component" value="Unassembled WGS sequence"/>
</dbReference>
<keyword evidence="3 4" id="KW-0472">Membrane</keyword>
<organism evidence="6 7">
    <name type="scientific">Fragilariopsis cylindrus CCMP1102</name>
    <dbReference type="NCBI Taxonomy" id="635003"/>
    <lineage>
        <taxon>Eukaryota</taxon>
        <taxon>Sar</taxon>
        <taxon>Stramenopiles</taxon>
        <taxon>Ochrophyta</taxon>
        <taxon>Bacillariophyta</taxon>
        <taxon>Bacillariophyceae</taxon>
        <taxon>Bacillariophycidae</taxon>
        <taxon>Bacillariales</taxon>
        <taxon>Bacillariaceae</taxon>
        <taxon>Fragilariopsis</taxon>
    </lineage>
</organism>
<dbReference type="InterPro" id="IPR013618">
    <property type="entry name" value="TMTC_DUF1736"/>
</dbReference>
<sequence>MRYIISRPWFWTGLIAIIAYIDIRALSGGYVYDDAGSVIKNVVVNGMVDWKEVFNRDYWGTEMNQIQSHKSFRPITTLTLKANYVVAKYIQKYQQSDNSEEEEQQEQTKQDLPPTWTFRVINVLLHGIVTGLITKSTSYILPSSSLSSGSHSTGSPVMELIIGSLFALHPVHAEVVSNITSRGEMLMSIFFLLSFLSYAGTRQACYKQQQIYNRQSKLIQSLSTNSSSILVPWWKRLLGIYIFPWICMTLSIFSKEQGATALISLVIWDFLKYHGNLVSLQRKLFISSSNTNTKTNKSIISTKNDDDDDDDTKTTVAAAAHDDATATTAKIERDEARQFVWRTIVLAVETLIVVGWRYVLNGESSPDFIVAQNPAGFAEERFTRAFSVTWIYCLYIRDAIYPYYLSPDWSGNSIDLITNWNDPRVMAVLALWYFAAQSLWSMVVGADTGGNPEIITNNSSIGSKGNTKSSPKDNINWYWNETTLRQINMSIWAFSFSPFLLSSNILVVVGLMKADRVIYLPLFGFCILEALLISKLLQGATTMRPAFERRKEQLFWGAHFLLMFQLIIYSGRTHARNLAWSDSLQLWESAYLVNPRSYHTMYNYGYELSLKQRYVEAEAVMRPNRQCDKANVLLDEAFRVIEEKRKEGGPRNSESHLSRSESNLLVAKAHCTEDYQEKGRVLYRAVEKDQTNDYAVNLATSFMEKMQQMEELQRGD</sequence>
<evidence type="ECO:0000256" key="2">
    <source>
        <dbReference type="ARBA" id="ARBA00022803"/>
    </source>
</evidence>
<feature type="transmembrane region" description="Helical" evidence="4">
    <location>
        <begin position="517"/>
        <end position="533"/>
    </location>
</feature>
<evidence type="ECO:0000256" key="4">
    <source>
        <dbReference type="SAM" id="Phobius"/>
    </source>
</evidence>
<protein>
    <recommendedName>
        <fullName evidence="5">DUF1736 domain-containing protein</fullName>
    </recommendedName>
</protein>
<dbReference type="GO" id="GO:0030968">
    <property type="term" value="P:endoplasmic reticulum unfolded protein response"/>
    <property type="evidence" value="ECO:0007669"/>
    <property type="project" value="TreeGrafter"/>
</dbReference>
<feature type="domain" description="DUF1736" evidence="5">
    <location>
        <begin position="363"/>
        <end position="435"/>
    </location>
</feature>
<keyword evidence="7" id="KW-1185">Reference proteome</keyword>